<reference evidence="2" key="1">
    <citation type="submission" date="2019-08" db="EMBL/GenBank/DDBJ databases">
        <authorList>
            <person name="Kucharzyk K."/>
            <person name="Murdoch R.W."/>
            <person name="Higgins S."/>
            <person name="Loffler F."/>
        </authorList>
    </citation>
    <scope>NUCLEOTIDE SEQUENCE</scope>
</reference>
<evidence type="ECO:0000256" key="1">
    <source>
        <dbReference type="SAM" id="Phobius"/>
    </source>
</evidence>
<gene>
    <name evidence="2" type="ORF">SDC9_187925</name>
</gene>
<comment type="caution">
    <text evidence="2">The sequence shown here is derived from an EMBL/GenBank/DDBJ whole genome shotgun (WGS) entry which is preliminary data.</text>
</comment>
<evidence type="ECO:0000313" key="2">
    <source>
        <dbReference type="EMBL" id="MPN40389.1"/>
    </source>
</evidence>
<protein>
    <submittedName>
        <fullName evidence="2">Uncharacterized protein</fullName>
    </submittedName>
</protein>
<keyword evidence="1" id="KW-0812">Transmembrane</keyword>
<accession>A0A645HQ82</accession>
<dbReference type="AlphaFoldDB" id="A0A645HQ82"/>
<dbReference type="EMBL" id="VSSQ01096768">
    <property type="protein sequence ID" value="MPN40389.1"/>
    <property type="molecule type" value="Genomic_DNA"/>
</dbReference>
<name>A0A645HQ82_9ZZZZ</name>
<proteinExistence type="predicted"/>
<sequence>MGDAYRCNGFQQCFIAGYGRFDSQIFQFLFGPYIPLNLYIIFTSLLTELAGHPSHQGYVYLILHIIGAEPVISCQIRGQSHIILIYSVCMIIFYIHGARYFLQQGLYKAGRLHQRIHILAGDSHNHRCSCRFSQLQQLYNHLAPGNLSIDLGLKVIGKF</sequence>
<organism evidence="2">
    <name type="scientific">bioreactor metagenome</name>
    <dbReference type="NCBI Taxonomy" id="1076179"/>
    <lineage>
        <taxon>unclassified sequences</taxon>
        <taxon>metagenomes</taxon>
        <taxon>ecological metagenomes</taxon>
    </lineage>
</organism>
<feature type="transmembrane region" description="Helical" evidence="1">
    <location>
        <begin position="25"/>
        <end position="46"/>
    </location>
</feature>
<keyword evidence="1" id="KW-0472">Membrane</keyword>
<keyword evidence="1" id="KW-1133">Transmembrane helix</keyword>
<feature type="transmembrane region" description="Helical" evidence="1">
    <location>
        <begin position="84"/>
        <end position="102"/>
    </location>
</feature>